<dbReference type="Proteomes" id="UP000185062">
    <property type="component" value="Unassembled WGS sequence"/>
</dbReference>
<sequence length="453" mass="50916">MPFTIPQSDQVPVQDINQDSKRFNSTGSLLSYTGLSRLLRLIGAVILIVTIYIFLFQGWHTGNDIERYTIMLVQTLILTFAGFACNCWLNENKSARLFLGLALFSVPVNFAILGGLLYSQMQWDASLSTYPDFANWMSDSLQTVWVTILASSFLLAPAIFIEFRVLARKSAIRLSLLLLFGCVAILIPVRSVESVSGILIFLTIIILQQLGMRLRYDTSLRTLEGRFARAMLFFPLGIIIGRTAHLYTTDVLMFSVVSGLLYGILRQVAMDQGHSIRLRTVMEYLGVCTACCIAIGLTLLVNDYRYLSSDVLILVFSVSFVSLLLEISLRTCRNGASYRRSASVILLIGILINLFFFSSVITASTSLIIGILILIYGYVVQQRIIFIFGLFAALAGLVYQVSYILKIFNFGSWVGLSLLGISIIFVASILERYGLLMHSQMIHWQRRFKSWEY</sequence>
<keyword evidence="1" id="KW-0812">Transmembrane</keyword>
<accession>A0A1N6ISV0</accession>
<keyword evidence="3" id="KW-1185">Reference proteome</keyword>
<evidence type="ECO:0000256" key="1">
    <source>
        <dbReference type="SAM" id="Phobius"/>
    </source>
</evidence>
<dbReference type="AlphaFoldDB" id="A0A1N6ISV0"/>
<feature type="transmembrane region" description="Helical" evidence="1">
    <location>
        <begin position="141"/>
        <end position="160"/>
    </location>
</feature>
<feature type="transmembrane region" description="Helical" evidence="1">
    <location>
        <begin position="251"/>
        <end position="269"/>
    </location>
</feature>
<feature type="transmembrane region" description="Helical" evidence="1">
    <location>
        <begin position="226"/>
        <end position="245"/>
    </location>
</feature>
<evidence type="ECO:0008006" key="4">
    <source>
        <dbReference type="Google" id="ProtNLM"/>
    </source>
</evidence>
<keyword evidence="1" id="KW-0472">Membrane</keyword>
<evidence type="ECO:0000313" key="3">
    <source>
        <dbReference type="Proteomes" id="UP000185062"/>
    </source>
</evidence>
<feature type="transmembrane region" description="Helical" evidence="1">
    <location>
        <begin position="384"/>
        <end position="405"/>
    </location>
</feature>
<dbReference type="RefSeq" id="WP_028460448.1">
    <property type="nucleotide sequence ID" value="NZ_FSRO01000001.1"/>
</dbReference>
<feature type="transmembrane region" description="Helical" evidence="1">
    <location>
        <begin position="38"/>
        <end position="56"/>
    </location>
</feature>
<dbReference type="STRING" id="44575.SAMN05216419_100117"/>
<feature type="transmembrane region" description="Helical" evidence="1">
    <location>
        <begin position="101"/>
        <end position="121"/>
    </location>
</feature>
<reference evidence="2 3" key="1">
    <citation type="submission" date="2016-12" db="EMBL/GenBank/DDBJ databases">
        <authorList>
            <person name="Song W.-J."/>
            <person name="Kurnit D.M."/>
        </authorList>
    </citation>
    <scope>NUCLEOTIDE SEQUENCE [LARGE SCALE GENOMIC DNA]</scope>
    <source>
        <strain evidence="2 3">ATCC 49181</strain>
    </source>
</reference>
<dbReference type="EMBL" id="FSRO01000001">
    <property type="protein sequence ID" value="SIO35091.1"/>
    <property type="molecule type" value="Genomic_DNA"/>
</dbReference>
<feature type="transmembrane region" description="Helical" evidence="1">
    <location>
        <begin position="281"/>
        <end position="300"/>
    </location>
</feature>
<organism evidence="2 3">
    <name type="scientific">Nitrosomonas cryotolerans ATCC 49181</name>
    <dbReference type="NCBI Taxonomy" id="1131553"/>
    <lineage>
        <taxon>Bacteria</taxon>
        <taxon>Pseudomonadati</taxon>
        <taxon>Pseudomonadota</taxon>
        <taxon>Betaproteobacteria</taxon>
        <taxon>Nitrosomonadales</taxon>
        <taxon>Nitrosomonadaceae</taxon>
        <taxon>Nitrosomonas</taxon>
    </lineage>
</organism>
<feature type="transmembrane region" description="Helical" evidence="1">
    <location>
        <begin position="412"/>
        <end position="430"/>
    </location>
</feature>
<proteinExistence type="predicted"/>
<feature type="transmembrane region" description="Helical" evidence="1">
    <location>
        <begin position="345"/>
        <end position="378"/>
    </location>
</feature>
<feature type="transmembrane region" description="Helical" evidence="1">
    <location>
        <begin position="172"/>
        <end position="189"/>
    </location>
</feature>
<dbReference type="eggNOG" id="ENOG502ZRCI">
    <property type="taxonomic scope" value="Bacteria"/>
</dbReference>
<gene>
    <name evidence="2" type="ORF">SAMN02743940_2048</name>
</gene>
<feature type="transmembrane region" description="Helical" evidence="1">
    <location>
        <begin position="68"/>
        <end position="89"/>
    </location>
</feature>
<keyword evidence="1" id="KW-1133">Transmembrane helix</keyword>
<evidence type="ECO:0000313" key="2">
    <source>
        <dbReference type="EMBL" id="SIO35091.1"/>
    </source>
</evidence>
<feature type="transmembrane region" description="Helical" evidence="1">
    <location>
        <begin position="306"/>
        <end position="325"/>
    </location>
</feature>
<name>A0A1N6ISV0_9PROT</name>
<protein>
    <recommendedName>
        <fullName evidence="4">DUF2157 domain-containing protein</fullName>
    </recommendedName>
</protein>